<dbReference type="OrthoDB" id="5302289at2759"/>
<protein>
    <submittedName>
        <fullName evidence="1">Uncharacterized protein</fullName>
    </submittedName>
</protein>
<dbReference type="Proteomes" id="UP000243723">
    <property type="component" value="Unassembled WGS sequence"/>
</dbReference>
<evidence type="ECO:0000313" key="1">
    <source>
        <dbReference type="EMBL" id="PSK34390.1"/>
    </source>
</evidence>
<reference evidence="1 2" key="1">
    <citation type="submission" date="2017-05" db="EMBL/GenBank/DDBJ databases">
        <title>Draft genome sequence of Elsinoe australis.</title>
        <authorList>
            <person name="Cheng Q."/>
        </authorList>
    </citation>
    <scope>NUCLEOTIDE SEQUENCE [LARGE SCALE GENOMIC DNA]</scope>
    <source>
        <strain evidence="1 2">NL1</strain>
    </source>
</reference>
<proteinExistence type="predicted"/>
<organism evidence="1 2">
    <name type="scientific">Elsinoe australis</name>
    <dbReference type="NCBI Taxonomy" id="40998"/>
    <lineage>
        <taxon>Eukaryota</taxon>
        <taxon>Fungi</taxon>
        <taxon>Dikarya</taxon>
        <taxon>Ascomycota</taxon>
        <taxon>Pezizomycotina</taxon>
        <taxon>Dothideomycetes</taxon>
        <taxon>Dothideomycetidae</taxon>
        <taxon>Myriangiales</taxon>
        <taxon>Elsinoaceae</taxon>
        <taxon>Elsinoe</taxon>
    </lineage>
</organism>
<sequence>MAMMTEAPVADILSLASLSMGPRQDSFLLANLTIQSALEIARNSDSEVDPIVWRFLQDQIDNLWSRIQTHPESYVMNKDEFALFNYFRHRFAHSTLTEKAIARFWQHHHRQDSASA</sequence>
<accession>A0A2P7YEK2</accession>
<gene>
    <name evidence="1" type="ORF">B9Z65_8716</name>
</gene>
<evidence type="ECO:0000313" key="2">
    <source>
        <dbReference type="Proteomes" id="UP000243723"/>
    </source>
</evidence>
<comment type="caution">
    <text evidence="1">The sequence shown here is derived from an EMBL/GenBank/DDBJ whole genome shotgun (WGS) entry which is preliminary data.</text>
</comment>
<keyword evidence="2" id="KW-1185">Reference proteome</keyword>
<dbReference type="AlphaFoldDB" id="A0A2P7YEK2"/>
<name>A0A2P7YEK2_9PEZI</name>
<dbReference type="EMBL" id="NHZQ01000447">
    <property type="protein sequence ID" value="PSK34390.1"/>
    <property type="molecule type" value="Genomic_DNA"/>
</dbReference>